<gene>
    <name evidence="3" type="ORF">MCOR_54462</name>
</gene>
<evidence type="ECO:0008006" key="5">
    <source>
        <dbReference type="Google" id="ProtNLM"/>
    </source>
</evidence>
<evidence type="ECO:0000256" key="2">
    <source>
        <dbReference type="SAM" id="MobiDB-lite"/>
    </source>
</evidence>
<feature type="coiled-coil region" evidence="1">
    <location>
        <begin position="146"/>
        <end position="173"/>
    </location>
</feature>
<dbReference type="GO" id="GO:0008017">
    <property type="term" value="F:microtubule binding"/>
    <property type="evidence" value="ECO:0007669"/>
    <property type="project" value="InterPro"/>
</dbReference>
<feature type="compositionally biased region" description="Basic and acidic residues" evidence="2">
    <location>
        <begin position="556"/>
        <end position="573"/>
    </location>
</feature>
<feature type="region of interest" description="Disordered" evidence="2">
    <location>
        <begin position="888"/>
        <end position="912"/>
    </location>
</feature>
<dbReference type="InterPro" id="IPR036534">
    <property type="entry name" value="GAR_dom_sf"/>
</dbReference>
<organism evidence="3 4">
    <name type="scientific">Mytilus coruscus</name>
    <name type="common">Sea mussel</name>
    <dbReference type="NCBI Taxonomy" id="42192"/>
    <lineage>
        <taxon>Eukaryota</taxon>
        <taxon>Metazoa</taxon>
        <taxon>Spiralia</taxon>
        <taxon>Lophotrochozoa</taxon>
        <taxon>Mollusca</taxon>
        <taxon>Bivalvia</taxon>
        <taxon>Autobranchia</taxon>
        <taxon>Pteriomorphia</taxon>
        <taxon>Mytilida</taxon>
        <taxon>Mytiloidea</taxon>
        <taxon>Mytilidae</taxon>
        <taxon>Mytilinae</taxon>
        <taxon>Mytilus</taxon>
    </lineage>
</organism>
<feature type="compositionally biased region" description="Basic and acidic residues" evidence="2">
    <location>
        <begin position="635"/>
        <end position="644"/>
    </location>
</feature>
<dbReference type="AlphaFoldDB" id="A0A6J8ETF4"/>
<feature type="region of interest" description="Disordered" evidence="2">
    <location>
        <begin position="635"/>
        <end position="658"/>
    </location>
</feature>
<keyword evidence="4" id="KW-1185">Reference proteome</keyword>
<name>A0A6J8ETF4_MYTCO</name>
<evidence type="ECO:0000256" key="1">
    <source>
        <dbReference type="SAM" id="Coils"/>
    </source>
</evidence>
<dbReference type="Proteomes" id="UP000507470">
    <property type="component" value="Unassembled WGS sequence"/>
</dbReference>
<accession>A0A6J8ETF4</accession>
<feature type="compositionally biased region" description="Basic and acidic residues" evidence="2">
    <location>
        <begin position="582"/>
        <end position="597"/>
    </location>
</feature>
<evidence type="ECO:0000313" key="4">
    <source>
        <dbReference type="Proteomes" id="UP000507470"/>
    </source>
</evidence>
<feature type="region of interest" description="Disordered" evidence="2">
    <location>
        <begin position="59"/>
        <end position="84"/>
    </location>
</feature>
<feature type="region of interest" description="Disordered" evidence="2">
    <location>
        <begin position="1051"/>
        <end position="1079"/>
    </location>
</feature>
<evidence type="ECO:0000313" key="3">
    <source>
        <dbReference type="EMBL" id="CAC5422411.1"/>
    </source>
</evidence>
<proteinExistence type="predicted"/>
<dbReference type="OrthoDB" id="6137123at2759"/>
<reference evidence="3 4" key="1">
    <citation type="submission" date="2020-06" db="EMBL/GenBank/DDBJ databases">
        <authorList>
            <person name="Li R."/>
            <person name="Bekaert M."/>
        </authorList>
    </citation>
    <scope>NUCLEOTIDE SEQUENCE [LARGE SCALE GENOMIC DNA]</scope>
    <source>
        <strain evidence="4">wild</strain>
    </source>
</reference>
<feature type="compositionally biased region" description="Basic and acidic residues" evidence="2">
    <location>
        <begin position="385"/>
        <end position="405"/>
    </location>
</feature>
<dbReference type="SUPFAM" id="SSF143575">
    <property type="entry name" value="GAS2 domain-like"/>
    <property type="match status" value="1"/>
</dbReference>
<feature type="region of interest" description="Disordered" evidence="2">
    <location>
        <begin position="384"/>
        <end position="417"/>
    </location>
</feature>
<feature type="compositionally biased region" description="Basic and acidic residues" evidence="2">
    <location>
        <begin position="67"/>
        <end position="77"/>
    </location>
</feature>
<keyword evidence="1" id="KW-0175">Coiled coil</keyword>
<dbReference type="EMBL" id="CACVKT020009596">
    <property type="protein sequence ID" value="CAC5422411.1"/>
    <property type="molecule type" value="Genomic_DNA"/>
</dbReference>
<protein>
    <recommendedName>
        <fullName evidence="5">GAR domain-containing protein</fullName>
    </recommendedName>
</protein>
<sequence length="1079" mass="125889">MSFGSNKILGSTCKDEEIKRSEKSEQSKDGGFLGIICCASGNVQEPYCFRTVEHLDPKEVIQNNKNNSDHKDEESRKPVTSSNDECLQVNGTLKRCKQRAKNISQTSETIEEHPAKLQYVLNDTDLVSMKIRKKKTKKSRTRSKEENNLEQNVKFAEILIKRLEDVLAKQNNNQVLGSNEKHTADIDRTVVKENKEDLKLKHNDSVIEVRKASTTNKRNTHLQFNKGKTTYAKEKDNFKESNVREVDGKGQMQKLPNTVHEKDRFKQRSKNHTHWQNKHQNTYEECIVFDVHEQLRKPTHIQSNKYFIIRYDSDHDENEVKQRTFSQYNPFLYNVNEMKNGKFYRAISTKTCHSTPKQKGRLLWTANYISGKVHELSCVGTVDHSGSKEVEKNKKDQMDNSDNKGEKRRKTVAKSKDECRQLTKNILQTSETTKDQLEKLQNVSNDTEFMLPEKKKKETKIHKKGKKEVIHSDQNVKFAEILRKRLEYELARQKHNQTISRNDKHSVDIDTTVGKHNKEGIKVKDQLVIEEKNYLSKHNSTKDVKTGKVKTTYTMKTDHHNERNTNKEDESKLMPKSPNKIHVKDEITHRSENEKQPKNKALNTCEEIPVKDIYKQSRKPTHIQSNKCFIIRHDSDHDENEGKPRKSSQYNPFPVNEMKNGKFYRANSTKTSHSTPQKRHVYKTVSNLSVFSSSKEVNEESPANLYSSYQNILCHTHTKDELHRRMGQKYRFSDVHDRDENNGKVKSNDSKVNDKNLKTCRRHNTSKGNETKMNANISHTTEANSRRIISRVSKPRCNAWTVETPNGQVADGDTRNNKYREKKTRAASRPQNRCFYSEDDDKDVVLRMVQIEIQKQYERINEVRIKNELNQKDRQQELNESFNRDLTNAQKTSKEPFCNPSKNCNANNDDKGVNLVSKENDELQRLKVNTAKKDKTKKKEKFINKTLNKVSSEKTKAEDLNNENKDASTPMVKEFNKEPDKLREKNDILQSVVDIHDIGVNVSHPHHSQQKVDKYFRVPSKKDRNKVVRVGGGWSNIHDYYERHVPVKRREYNRSSNHKGRSYLSFQSHYKCPPRLKHH</sequence>
<feature type="region of interest" description="Disordered" evidence="2">
    <location>
        <begin position="552"/>
        <end position="603"/>
    </location>
</feature>